<dbReference type="SUPFAM" id="SSF53756">
    <property type="entry name" value="UDP-Glycosyltransferase/glycogen phosphorylase"/>
    <property type="match status" value="1"/>
</dbReference>
<comment type="caution">
    <text evidence="2">The sequence shown here is derived from an EMBL/GenBank/DDBJ whole genome shotgun (WGS) entry which is preliminary data.</text>
</comment>
<organism evidence="2 3">
    <name type="scientific">Paenibacillus xanthanilyticus</name>
    <dbReference type="NCBI Taxonomy" id="1783531"/>
    <lineage>
        <taxon>Bacteria</taxon>
        <taxon>Bacillati</taxon>
        <taxon>Bacillota</taxon>
        <taxon>Bacilli</taxon>
        <taxon>Bacillales</taxon>
        <taxon>Paenibacillaceae</taxon>
        <taxon>Paenibacillus</taxon>
    </lineage>
</organism>
<gene>
    <name evidence="2" type="ORF">ACFOZ8_12210</name>
</gene>
<dbReference type="RefSeq" id="WP_377719079.1">
    <property type="nucleotide sequence ID" value="NZ_JBHSAM010000025.1"/>
</dbReference>
<keyword evidence="3" id="KW-1185">Reference proteome</keyword>
<evidence type="ECO:0008006" key="4">
    <source>
        <dbReference type="Google" id="ProtNLM"/>
    </source>
</evidence>
<sequence>MKVLFISTSIPPYTDMQTIRNAFLLQSLYSRGHDVTIVSADHPWGDSSLLNMLPSELNIVRTKVPFFVGLQRFLMKSAIFKPLLKVFNVASNIILIPDIQMLWEHQAIRKVKQLLKSKKYDAVITSSGSYTAHIVGSWVKKNHNIVWIAEYGDPWGFDLYGNIKKTNYKIEQKLLRNCDGLVFTTETTGEVYQKNTSFTKDSIKIVPCGFEYIIEDMLLREKKDKKITYTGVAYASSRNLSNAIRAIGRSQSPEGLQLEMVGTFSDKYKDEAEKLGNKKIIFTGRVSYKKSLDIIADTDILLHIGNKGIMQVPGKTYIYLGSKKPILYIRQEQNDPTFELLKKFGGVECCENDENSILQALSKILSNYTSYKEAAERRAMDKKLERYKWSRLGQEFAEFVENSALK</sequence>
<protein>
    <recommendedName>
        <fullName evidence="4">Glycosyltransferase subfamily 4-like N-terminal domain-containing protein</fullName>
    </recommendedName>
</protein>
<reference evidence="3" key="1">
    <citation type="journal article" date="2019" name="Int. J. Syst. Evol. Microbiol.">
        <title>The Global Catalogue of Microorganisms (GCM) 10K type strain sequencing project: providing services to taxonomists for standard genome sequencing and annotation.</title>
        <authorList>
            <consortium name="The Broad Institute Genomics Platform"/>
            <consortium name="The Broad Institute Genome Sequencing Center for Infectious Disease"/>
            <person name="Wu L."/>
            <person name="Ma J."/>
        </authorList>
    </citation>
    <scope>NUCLEOTIDE SEQUENCE [LARGE SCALE GENOMIC DNA]</scope>
    <source>
        <strain evidence="3">IBRC-M 10987</strain>
    </source>
</reference>
<proteinExistence type="predicted"/>
<evidence type="ECO:0000313" key="2">
    <source>
        <dbReference type="EMBL" id="MFC4100411.1"/>
    </source>
</evidence>
<dbReference type="EMBL" id="JBHSAM010000025">
    <property type="protein sequence ID" value="MFC4100411.1"/>
    <property type="molecule type" value="Genomic_DNA"/>
</dbReference>
<name>A0ABV8K315_9BACL</name>
<evidence type="ECO:0000313" key="3">
    <source>
        <dbReference type="Proteomes" id="UP001595715"/>
    </source>
</evidence>
<evidence type="ECO:0000256" key="1">
    <source>
        <dbReference type="ARBA" id="ARBA00022679"/>
    </source>
</evidence>
<dbReference type="PANTHER" id="PTHR46401:SF2">
    <property type="entry name" value="GLYCOSYLTRANSFERASE WBBK-RELATED"/>
    <property type="match status" value="1"/>
</dbReference>
<dbReference type="Proteomes" id="UP001595715">
    <property type="component" value="Unassembled WGS sequence"/>
</dbReference>
<dbReference type="Gene3D" id="3.40.50.2000">
    <property type="entry name" value="Glycogen Phosphorylase B"/>
    <property type="match status" value="2"/>
</dbReference>
<keyword evidence="1" id="KW-0808">Transferase</keyword>
<dbReference type="PANTHER" id="PTHR46401">
    <property type="entry name" value="GLYCOSYLTRANSFERASE WBBK-RELATED"/>
    <property type="match status" value="1"/>
</dbReference>
<accession>A0ABV8K315</accession>